<dbReference type="GO" id="GO:0032993">
    <property type="term" value="C:protein-DNA complex"/>
    <property type="evidence" value="ECO:0007669"/>
    <property type="project" value="TreeGrafter"/>
</dbReference>
<keyword evidence="4" id="KW-0238">DNA-binding</keyword>
<evidence type="ECO:0000256" key="3">
    <source>
        <dbReference type="ARBA" id="ARBA00023015"/>
    </source>
</evidence>
<dbReference type="SMART" id="SM00448">
    <property type="entry name" value="REC"/>
    <property type="match status" value="1"/>
</dbReference>
<keyword evidence="3" id="KW-0805">Transcription regulation</keyword>
<dbReference type="OrthoDB" id="9801602at2"/>
<evidence type="ECO:0000256" key="2">
    <source>
        <dbReference type="ARBA" id="ARBA00023012"/>
    </source>
</evidence>
<evidence type="ECO:0000313" key="8">
    <source>
        <dbReference type="EMBL" id="SDE29941.1"/>
    </source>
</evidence>
<dbReference type="GO" id="GO:0000976">
    <property type="term" value="F:transcription cis-regulatory region binding"/>
    <property type="evidence" value="ECO:0007669"/>
    <property type="project" value="TreeGrafter"/>
</dbReference>
<dbReference type="PANTHER" id="PTHR48111">
    <property type="entry name" value="REGULATOR OF RPOS"/>
    <property type="match status" value="1"/>
</dbReference>
<dbReference type="PANTHER" id="PTHR48111:SF1">
    <property type="entry name" value="TWO-COMPONENT RESPONSE REGULATOR ORR33"/>
    <property type="match status" value="1"/>
</dbReference>
<protein>
    <submittedName>
        <fullName evidence="8">Response regulator receiver domain-containing protein</fullName>
    </submittedName>
</protein>
<dbReference type="Gene3D" id="3.40.50.2300">
    <property type="match status" value="1"/>
</dbReference>
<feature type="modified residue" description="4-aspartylphosphate" evidence="6">
    <location>
        <position position="65"/>
    </location>
</feature>
<dbReference type="EMBL" id="FNAP01000005">
    <property type="protein sequence ID" value="SDE29941.1"/>
    <property type="molecule type" value="Genomic_DNA"/>
</dbReference>
<keyword evidence="9" id="KW-1185">Reference proteome</keyword>
<evidence type="ECO:0000256" key="4">
    <source>
        <dbReference type="ARBA" id="ARBA00023125"/>
    </source>
</evidence>
<dbReference type="InterPro" id="IPR011006">
    <property type="entry name" value="CheY-like_superfamily"/>
</dbReference>
<feature type="domain" description="Response regulatory" evidence="7">
    <location>
        <begin position="15"/>
        <end position="132"/>
    </location>
</feature>
<evidence type="ECO:0000256" key="5">
    <source>
        <dbReference type="ARBA" id="ARBA00023163"/>
    </source>
</evidence>
<evidence type="ECO:0000259" key="7">
    <source>
        <dbReference type="PROSITE" id="PS50110"/>
    </source>
</evidence>
<organism evidence="8 9">
    <name type="scientific">Rhodospira trueperi</name>
    <dbReference type="NCBI Taxonomy" id="69960"/>
    <lineage>
        <taxon>Bacteria</taxon>
        <taxon>Pseudomonadati</taxon>
        <taxon>Pseudomonadota</taxon>
        <taxon>Alphaproteobacteria</taxon>
        <taxon>Rhodospirillales</taxon>
        <taxon>Rhodospirillaceae</taxon>
        <taxon>Rhodospira</taxon>
    </lineage>
</organism>
<evidence type="ECO:0000256" key="6">
    <source>
        <dbReference type="PROSITE-ProRule" id="PRU00169"/>
    </source>
</evidence>
<reference evidence="8 9" key="1">
    <citation type="submission" date="2016-10" db="EMBL/GenBank/DDBJ databases">
        <authorList>
            <person name="de Groot N.N."/>
        </authorList>
    </citation>
    <scope>NUCLEOTIDE SEQUENCE [LARGE SCALE GENOMIC DNA]</scope>
    <source>
        <strain evidence="8 9">ATCC 700224</strain>
    </source>
</reference>
<dbReference type="AlphaFoldDB" id="A0A1G7BS22"/>
<dbReference type="GO" id="GO:0000156">
    <property type="term" value="F:phosphorelay response regulator activity"/>
    <property type="evidence" value="ECO:0007669"/>
    <property type="project" value="TreeGrafter"/>
</dbReference>
<accession>A0A1G7BS22</accession>
<dbReference type="InterPro" id="IPR001789">
    <property type="entry name" value="Sig_transdc_resp-reg_receiver"/>
</dbReference>
<gene>
    <name evidence="8" type="ORF">SAMN05421720_105156</name>
</gene>
<dbReference type="Pfam" id="PF00072">
    <property type="entry name" value="Response_reg"/>
    <property type="match status" value="1"/>
</dbReference>
<dbReference type="PROSITE" id="PS50110">
    <property type="entry name" value="RESPONSE_REGULATORY"/>
    <property type="match status" value="1"/>
</dbReference>
<keyword evidence="5" id="KW-0804">Transcription</keyword>
<keyword evidence="2" id="KW-0902">Two-component regulatory system</keyword>
<name>A0A1G7BS22_9PROT</name>
<dbReference type="GO" id="GO:0006355">
    <property type="term" value="P:regulation of DNA-templated transcription"/>
    <property type="evidence" value="ECO:0007669"/>
    <property type="project" value="TreeGrafter"/>
</dbReference>
<evidence type="ECO:0000313" key="9">
    <source>
        <dbReference type="Proteomes" id="UP000199412"/>
    </source>
</evidence>
<dbReference type="GO" id="GO:0005829">
    <property type="term" value="C:cytosol"/>
    <property type="evidence" value="ECO:0007669"/>
    <property type="project" value="TreeGrafter"/>
</dbReference>
<sequence length="141" mass="15201">MVGTGRDSDGNGLRRVLVVEDDPAVRGLAEVALRDLGGFEVLSCGCAVEALRLGPAFDPQLLVLDMQLSDLEGPALSRAYRDALTGDAPATILLTGRPDLGEKVRRTDPGIIGVLGKPFDPLSLADRVRDVWRHWRKESLS</sequence>
<evidence type="ECO:0000256" key="1">
    <source>
        <dbReference type="ARBA" id="ARBA00022553"/>
    </source>
</evidence>
<dbReference type="Proteomes" id="UP000199412">
    <property type="component" value="Unassembled WGS sequence"/>
</dbReference>
<proteinExistence type="predicted"/>
<dbReference type="STRING" id="69960.SAMN05421720_105156"/>
<dbReference type="SUPFAM" id="SSF52172">
    <property type="entry name" value="CheY-like"/>
    <property type="match status" value="1"/>
</dbReference>
<dbReference type="InterPro" id="IPR039420">
    <property type="entry name" value="WalR-like"/>
</dbReference>
<keyword evidence="1 6" id="KW-0597">Phosphoprotein</keyword>
<dbReference type="RefSeq" id="WP_092785195.1">
    <property type="nucleotide sequence ID" value="NZ_FNAP01000005.1"/>
</dbReference>